<feature type="domain" description="HTH lacI-type" evidence="4">
    <location>
        <begin position="5"/>
        <end position="46"/>
    </location>
</feature>
<dbReference type="PROSITE" id="PS50932">
    <property type="entry name" value="HTH_LACI_2"/>
    <property type="match status" value="1"/>
</dbReference>
<evidence type="ECO:0000313" key="5">
    <source>
        <dbReference type="EMBL" id="CAH6360667.1"/>
    </source>
</evidence>
<dbReference type="GO" id="GO:0055085">
    <property type="term" value="P:transmembrane transport"/>
    <property type="evidence" value="ECO:0007669"/>
    <property type="project" value="UniProtKB-ARBA"/>
</dbReference>
<dbReference type="InterPro" id="IPR000843">
    <property type="entry name" value="HTH_LacI"/>
</dbReference>
<dbReference type="SUPFAM" id="SSF53822">
    <property type="entry name" value="Periplasmic binding protein-like I"/>
    <property type="match status" value="1"/>
</dbReference>
<organism evidence="5 6">
    <name type="scientific">Enterobacter agglomerans</name>
    <name type="common">Erwinia herbicola</name>
    <name type="synonym">Pantoea agglomerans</name>
    <dbReference type="NCBI Taxonomy" id="549"/>
    <lineage>
        <taxon>Bacteria</taxon>
        <taxon>Pseudomonadati</taxon>
        <taxon>Pseudomonadota</taxon>
        <taxon>Gammaproteobacteria</taxon>
        <taxon>Enterobacterales</taxon>
        <taxon>Erwiniaceae</taxon>
        <taxon>Pantoea</taxon>
        <taxon>Pantoea agglomerans group</taxon>
    </lineage>
</organism>
<dbReference type="PANTHER" id="PTHR30146:SF152">
    <property type="entry name" value="TRANSCRIPTIONAL REGULATORY PROTEIN"/>
    <property type="match status" value="1"/>
</dbReference>
<evidence type="ECO:0000313" key="6">
    <source>
        <dbReference type="Proteomes" id="UP001158961"/>
    </source>
</evidence>
<keyword evidence="1" id="KW-0805">Transcription regulation</keyword>
<evidence type="ECO:0000256" key="2">
    <source>
        <dbReference type="ARBA" id="ARBA00023125"/>
    </source>
</evidence>
<evidence type="ECO:0000256" key="3">
    <source>
        <dbReference type="ARBA" id="ARBA00023163"/>
    </source>
</evidence>
<geneLocation type="plasmid" evidence="5 6">
    <name>P1</name>
</geneLocation>
<dbReference type="Gene3D" id="1.10.260.40">
    <property type="entry name" value="lambda repressor-like DNA-binding domains"/>
    <property type="match status" value="1"/>
</dbReference>
<dbReference type="Gene3D" id="3.40.50.2300">
    <property type="match status" value="2"/>
</dbReference>
<dbReference type="AlphaFoldDB" id="A0AAN2FGQ6"/>
<proteinExistence type="predicted"/>
<dbReference type="GO" id="GO:0003700">
    <property type="term" value="F:DNA-binding transcription factor activity"/>
    <property type="evidence" value="ECO:0007669"/>
    <property type="project" value="TreeGrafter"/>
</dbReference>
<dbReference type="Pfam" id="PF13407">
    <property type="entry name" value="Peripla_BP_4"/>
    <property type="match status" value="1"/>
</dbReference>
<dbReference type="GO" id="GO:0000976">
    <property type="term" value="F:transcription cis-regulatory region binding"/>
    <property type="evidence" value="ECO:0007669"/>
    <property type="project" value="TreeGrafter"/>
</dbReference>
<dbReference type="PANTHER" id="PTHR30146">
    <property type="entry name" value="LACI-RELATED TRANSCRIPTIONAL REPRESSOR"/>
    <property type="match status" value="1"/>
</dbReference>
<name>A0AAN2FGQ6_ENTAG</name>
<dbReference type="Proteomes" id="UP001158961">
    <property type="component" value="Plasmid P1"/>
</dbReference>
<dbReference type="SUPFAM" id="SSF47413">
    <property type="entry name" value="lambda repressor-like DNA-binding domains"/>
    <property type="match status" value="1"/>
</dbReference>
<dbReference type="SMART" id="SM00354">
    <property type="entry name" value="HTH_LACI"/>
    <property type="match status" value="1"/>
</dbReference>
<keyword evidence="2" id="KW-0238">DNA-binding</keyword>
<reference evidence="5" key="1">
    <citation type="submission" date="2022-05" db="EMBL/GenBank/DDBJ databases">
        <authorList>
            <person name="Pothier F. J."/>
        </authorList>
    </citation>
    <scope>NUCLEOTIDE SEQUENCE</scope>
    <source>
        <strain evidence="5">DAPP-PG734</strain>
        <plasmid evidence="5">P1</plasmid>
    </source>
</reference>
<protein>
    <submittedName>
        <fullName evidence="5">HTH-type transcriptional repressor purR</fullName>
    </submittedName>
</protein>
<keyword evidence="3" id="KW-0804">Transcription</keyword>
<dbReference type="InterPro" id="IPR025997">
    <property type="entry name" value="SBP_2_dom"/>
</dbReference>
<evidence type="ECO:0000259" key="4">
    <source>
        <dbReference type="PROSITE" id="PS50932"/>
    </source>
</evidence>
<evidence type="ECO:0000256" key="1">
    <source>
        <dbReference type="ARBA" id="ARBA00023015"/>
    </source>
</evidence>
<dbReference type="RefSeq" id="WP_031591119.1">
    <property type="nucleotide sequence ID" value="NZ_JNVA01000010.1"/>
</dbReference>
<dbReference type="InterPro" id="IPR028082">
    <property type="entry name" value="Peripla_BP_I"/>
</dbReference>
<dbReference type="EMBL" id="OW970316">
    <property type="protein sequence ID" value="CAH6360667.1"/>
    <property type="molecule type" value="Genomic_DNA"/>
</dbReference>
<keyword evidence="5" id="KW-0614">Plasmid</keyword>
<dbReference type="Pfam" id="PF00356">
    <property type="entry name" value="LacI"/>
    <property type="match status" value="1"/>
</dbReference>
<dbReference type="CDD" id="cd06307">
    <property type="entry name" value="PBP1_sugar_binding"/>
    <property type="match status" value="1"/>
</dbReference>
<gene>
    <name evidence="5" type="ORF">DAPPPG734_21150</name>
</gene>
<dbReference type="InterPro" id="IPR010982">
    <property type="entry name" value="Lambda_DNA-bd_dom_sf"/>
</dbReference>
<sequence>MAKKFTLKQIAAQSGLSLATIDRALHQRGNVHATTQHRIQQAIADLELMQKAGLARGRTIYFDVIMHTPDRFQPLIREAFSSQIASFTAFKLQLRFHFGANLTAEAINALLNKKALHSHGVILKAACSGELNPTLESLLKQRVPVVTMMSDLPGSARLRYIGMDNFDAGKVAAFLMSKWLRVSRSHIVAVTGSHDFIGEQERIQGFQRAMEEFAPRHQVSVVAGGYGIDARMQQSVTQFLQSHPDADAVYTVGGGNPGILRAFAEQKRTVNAFIGHDLDRENRALLQAGKIDALIEHNLQLDALHAFRTLLAFHGFLPASEPPAPYSKINIITRYNMTA</sequence>
<accession>A0AAN2FGQ6</accession>